<dbReference type="InterPro" id="IPR050855">
    <property type="entry name" value="NDM-1-like"/>
</dbReference>
<dbReference type="InterPro" id="IPR001279">
    <property type="entry name" value="Metallo-B-lactamas"/>
</dbReference>
<dbReference type="SUPFAM" id="SSF56281">
    <property type="entry name" value="Metallo-hydrolase/oxidoreductase"/>
    <property type="match status" value="1"/>
</dbReference>
<dbReference type="AlphaFoldDB" id="A0A6J4N1E3"/>
<reference evidence="2" key="1">
    <citation type="submission" date="2020-02" db="EMBL/GenBank/DDBJ databases">
        <authorList>
            <person name="Meier V. D."/>
        </authorList>
    </citation>
    <scope>NUCLEOTIDE SEQUENCE</scope>
    <source>
        <strain evidence="2">AVDCRST_MAG93</strain>
    </source>
</reference>
<protein>
    <recommendedName>
        <fullName evidence="1">Metallo-beta-lactamase domain-containing protein</fullName>
    </recommendedName>
</protein>
<evidence type="ECO:0000313" key="2">
    <source>
        <dbReference type="EMBL" id="CAA9375167.1"/>
    </source>
</evidence>
<organism evidence="2">
    <name type="scientific">uncultured Chloroflexia bacterium</name>
    <dbReference type="NCBI Taxonomy" id="1672391"/>
    <lineage>
        <taxon>Bacteria</taxon>
        <taxon>Bacillati</taxon>
        <taxon>Chloroflexota</taxon>
        <taxon>Chloroflexia</taxon>
        <taxon>environmental samples</taxon>
    </lineage>
</organism>
<accession>A0A6J4N1E3</accession>
<feature type="domain" description="Metallo-beta-lactamase" evidence="1">
    <location>
        <begin position="9"/>
        <end position="82"/>
    </location>
</feature>
<dbReference type="Pfam" id="PF00753">
    <property type="entry name" value="Lactamase_B"/>
    <property type="match status" value="1"/>
</dbReference>
<dbReference type="InterPro" id="IPR036866">
    <property type="entry name" value="RibonucZ/Hydroxyglut_hydro"/>
</dbReference>
<gene>
    <name evidence="2" type="ORF">AVDCRST_MAG93-8761</name>
</gene>
<name>A0A6J4N1E3_9CHLR</name>
<feature type="non-terminal residue" evidence="2">
    <location>
        <position position="83"/>
    </location>
</feature>
<proteinExistence type="predicted"/>
<evidence type="ECO:0000259" key="1">
    <source>
        <dbReference type="Pfam" id="PF00753"/>
    </source>
</evidence>
<dbReference type="PANTHER" id="PTHR42951:SF17">
    <property type="entry name" value="METALLO-BETA-LACTAMASE DOMAIN-CONTAINING PROTEIN"/>
    <property type="match status" value="1"/>
</dbReference>
<dbReference type="EMBL" id="CADCTR010002942">
    <property type="protein sequence ID" value="CAA9375167.1"/>
    <property type="molecule type" value="Genomic_DNA"/>
</dbReference>
<sequence>MPNVYSVSLGSVNAFLIDTDGLTLIDTGTEGSADAILDAIREIGRRPEDLDCILVTHCHADHAGSLAELKRATGVEAHMHPLD</sequence>
<dbReference type="Gene3D" id="3.60.15.10">
    <property type="entry name" value="Ribonuclease Z/Hydroxyacylglutathione hydrolase-like"/>
    <property type="match status" value="1"/>
</dbReference>
<dbReference type="PANTHER" id="PTHR42951">
    <property type="entry name" value="METALLO-BETA-LACTAMASE DOMAIN-CONTAINING"/>
    <property type="match status" value="1"/>
</dbReference>